<evidence type="ECO:0000256" key="7">
    <source>
        <dbReference type="ARBA" id="ARBA00023136"/>
    </source>
</evidence>
<evidence type="ECO:0000256" key="1">
    <source>
        <dbReference type="ARBA" id="ARBA00022475"/>
    </source>
</evidence>
<feature type="transmembrane region" description="Helical" evidence="10">
    <location>
        <begin position="179"/>
        <end position="194"/>
    </location>
</feature>
<comment type="similarity">
    <text evidence="10">Belongs to the PlsY family.</text>
</comment>
<dbReference type="PANTHER" id="PTHR30309">
    <property type="entry name" value="INNER MEMBRANE PROTEIN YGIH"/>
    <property type="match status" value="1"/>
</dbReference>
<dbReference type="InterPro" id="IPR003811">
    <property type="entry name" value="G3P_acylTferase_PlsY"/>
</dbReference>
<keyword evidence="2 10" id="KW-0444">Lipid biosynthesis</keyword>
<keyword evidence="11" id="KW-0012">Acyltransferase</keyword>
<evidence type="ECO:0000313" key="12">
    <source>
        <dbReference type="Proteomes" id="UP000320496"/>
    </source>
</evidence>
<evidence type="ECO:0000256" key="5">
    <source>
        <dbReference type="ARBA" id="ARBA00022989"/>
    </source>
</evidence>
<keyword evidence="5 10" id="KW-1133">Transmembrane helix</keyword>
<dbReference type="AlphaFoldDB" id="A0A517ZFU6"/>
<dbReference type="OrthoDB" id="9777124at2"/>
<gene>
    <name evidence="10 11" type="primary">plsY</name>
    <name evidence="11" type="ORF">Mal4_57270</name>
</gene>
<keyword evidence="12" id="KW-1185">Reference proteome</keyword>
<evidence type="ECO:0000256" key="2">
    <source>
        <dbReference type="ARBA" id="ARBA00022516"/>
    </source>
</evidence>
<dbReference type="UniPathway" id="UPA00085"/>
<dbReference type="NCBIfam" id="TIGR00023">
    <property type="entry name" value="glycerol-3-phosphate 1-O-acyltransferase PlsY"/>
    <property type="match status" value="1"/>
</dbReference>
<dbReference type="EC" id="2.3.1.275" evidence="10"/>
<keyword evidence="1 10" id="KW-1003">Cell membrane</keyword>
<keyword evidence="3 10" id="KW-0808">Transferase</keyword>
<dbReference type="Proteomes" id="UP000320496">
    <property type="component" value="Chromosome"/>
</dbReference>
<organism evidence="11 12">
    <name type="scientific">Maioricimonas rarisocia</name>
    <dbReference type="NCBI Taxonomy" id="2528026"/>
    <lineage>
        <taxon>Bacteria</taxon>
        <taxon>Pseudomonadati</taxon>
        <taxon>Planctomycetota</taxon>
        <taxon>Planctomycetia</taxon>
        <taxon>Planctomycetales</taxon>
        <taxon>Planctomycetaceae</taxon>
        <taxon>Maioricimonas</taxon>
    </lineage>
</organism>
<keyword evidence="7 10" id="KW-0472">Membrane</keyword>
<protein>
    <recommendedName>
        <fullName evidence="10">Glycerol-3-phosphate acyltransferase</fullName>
    </recommendedName>
    <alternativeName>
        <fullName evidence="10">Acyl-PO4 G3P acyltransferase</fullName>
    </alternativeName>
    <alternativeName>
        <fullName evidence="10">Acyl-phosphate--glycerol-3-phosphate acyltransferase</fullName>
    </alternativeName>
    <alternativeName>
        <fullName evidence="10">G3P acyltransferase</fullName>
        <shortName evidence="10">GPAT</shortName>
        <ecNumber evidence="10">2.3.1.275</ecNumber>
    </alternativeName>
    <alternativeName>
        <fullName evidence="10">Lysophosphatidic acid synthase</fullName>
        <shortName evidence="10">LPA synthase</shortName>
    </alternativeName>
</protein>
<feature type="transmembrane region" description="Helical" evidence="10">
    <location>
        <begin position="118"/>
        <end position="142"/>
    </location>
</feature>
<comment type="pathway">
    <text evidence="10">Lipid metabolism; phospholipid metabolism.</text>
</comment>
<comment type="subunit">
    <text evidence="10">Probably interacts with PlsX.</text>
</comment>
<name>A0A517ZFU6_9PLAN</name>
<dbReference type="SMART" id="SM01207">
    <property type="entry name" value="G3P_acyltransf"/>
    <property type="match status" value="1"/>
</dbReference>
<sequence length="228" mass="23646">MFATAAIALGLALIGGYLLGSIPFGLLIGWQVGKIDLREHGSGNIGATNVGRTLGTRWGLICLGLDALKGLLPVLLLPMLLSGLSESAAPHVAVFAGVGAVLGHMFPCWLGFRGGKGVATALGVVAMLAPLSTLLAAGMFAATFAVSRIVSLGSMLAAVTFAVAQFWQLAPTPFSRESWSMAAFSVAVPLLIIVRHRENLKRLLTGTEKRFSSKPAAKQSAEPDGAPR</sequence>
<keyword evidence="8 10" id="KW-0594">Phospholipid biosynthesis</keyword>
<dbReference type="GO" id="GO:0005886">
    <property type="term" value="C:plasma membrane"/>
    <property type="evidence" value="ECO:0007669"/>
    <property type="project" value="UniProtKB-SubCell"/>
</dbReference>
<dbReference type="PANTHER" id="PTHR30309:SF0">
    <property type="entry name" value="GLYCEROL-3-PHOSPHATE ACYLTRANSFERASE-RELATED"/>
    <property type="match status" value="1"/>
</dbReference>
<dbReference type="RefSeq" id="WP_145372664.1">
    <property type="nucleotide sequence ID" value="NZ_CP036275.1"/>
</dbReference>
<dbReference type="KEGG" id="mri:Mal4_57270"/>
<keyword evidence="9 10" id="KW-1208">Phospholipid metabolism</keyword>
<evidence type="ECO:0000256" key="9">
    <source>
        <dbReference type="ARBA" id="ARBA00023264"/>
    </source>
</evidence>
<dbReference type="GO" id="GO:0008654">
    <property type="term" value="P:phospholipid biosynthetic process"/>
    <property type="evidence" value="ECO:0007669"/>
    <property type="project" value="UniProtKB-UniRule"/>
</dbReference>
<evidence type="ECO:0000256" key="6">
    <source>
        <dbReference type="ARBA" id="ARBA00023098"/>
    </source>
</evidence>
<dbReference type="EMBL" id="CP036275">
    <property type="protein sequence ID" value="QDU41360.1"/>
    <property type="molecule type" value="Genomic_DNA"/>
</dbReference>
<evidence type="ECO:0000256" key="3">
    <source>
        <dbReference type="ARBA" id="ARBA00022679"/>
    </source>
</evidence>
<dbReference type="HAMAP" id="MF_01043">
    <property type="entry name" value="PlsY"/>
    <property type="match status" value="1"/>
</dbReference>
<dbReference type="Pfam" id="PF02660">
    <property type="entry name" value="G3P_acyltransf"/>
    <property type="match status" value="1"/>
</dbReference>
<evidence type="ECO:0000256" key="8">
    <source>
        <dbReference type="ARBA" id="ARBA00023209"/>
    </source>
</evidence>
<comment type="catalytic activity">
    <reaction evidence="10">
        <text>an acyl phosphate + sn-glycerol 3-phosphate = a 1-acyl-sn-glycero-3-phosphate + phosphate</text>
        <dbReference type="Rhea" id="RHEA:34075"/>
        <dbReference type="ChEBI" id="CHEBI:43474"/>
        <dbReference type="ChEBI" id="CHEBI:57597"/>
        <dbReference type="ChEBI" id="CHEBI:57970"/>
        <dbReference type="ChEBI" id="CHEBI:59918"/>
        <dbReference type="EC" id="2.3.1.275"/>
    </reaction>
</comment>
<evidence type="ECO:0000313" key="11">
    <source>
        <dbReference type="EMBL" id="QDU41360.1"/>
    </source>
</evidence>
<keyword evidence="6 10" id="KW-0443">Lipid metabolism</keyword>
<comment type="subcellular location">
    <subcellularLocation>
        <location evidence="10">Cell membrane</location>
        <topology evidence="10">Multi-pass membrane protein</topology>
    </subcellularLocation>
</comment>
<feature type="transmembrane region" description="Helical" evidence="10">
    <location>
        <begin position="149"/>
        <end position="167"/>
    </location>
</feature>
<evidence type="ECO:0000256" key="10">
    <source>
        <dbReference type="HAMAP-Rule" id="MF_01043"/>
    </source>
</evidence>
<accession>A0A517ZFU6</accession>
<keyword evidence="4 10" id="KW-0812">Transmembrane</keyword>
<feature type="transmembrane region" description="Helical" evidence="10">
    <location>
        <begin position="58"/>
        <end position="80"/>
    </location>
</feature>
<comment type="function">
    <text evidence="10">Catalyzes the transfer of an acyl group from acyl-phosphate (acyl-PO(4)) to glycerol-3-phosphate (G3P) to form lysophosphatidic acid (LPA). This enzyme utilizes acyl-phosphate as fatty acyl donor, but not acyl-CoA or acyl-ACP.</text>
</comment>
<feature type="transmembrane region" description="Helical" evidence="10">
    <location>
        <begin position="92"/>
        <end position="112"/>
    </location>
</feature>
<evidence type="ECO:0000256" key="4">
    <source>
        <dbReference type="ARBA" id="ARBA00022692"/>
    </source>
</evidence>
<proteinExistence type="inferred from homology"/>
<reference evidence="11 12" key="1">
    <citation type="submission" date="2019-02" db="EMBL/GenBank/DDBJ databases">
        <title>Deep-cultivation of Planctomycetes and their phenomic and genomic characterization uncovers novel biology.</title>
        <authorList>
            <person name="Wiegand S."/>
            <person name="Jogler M."/>
            <person name="Boedeker C."/>
            <person name="Pinto D."/>
            <person name="Vollmers J."/>
            <person name="Rivas-Marin E."/>
            <person name="Kohn T."/>
            <person name="Peeters S.H."/>
            <person name="Heuer A."/>
            <person name="Rast P."/>
            <person name="Oberbeckmann S."/>
            <person name="Bunk B."/>
            <person name="Jeske O."/>
            <person name="Meyerdierks A."/>
            <person name="Storesund J.E."/>
            <person name="Kallscheuer N."/>
            <person name="Luecker S."/>
            <person name="Lage O.M."/>
            <person name="Pohl T."/>
            <person name="Merkel B.J."/>
            <person name="Hornburger P."/>
            <person name="Mueller R.-W."/>
            <person name="Bruemmer F."/>
            <person name="Labrenz M."/>
            <person name="Spormann A.M."/>
            <person name="Op den Camp H."/>
            <person name="Overmann J."/>
            <person name="Amann R."/>
            <person name="Jetten M.S.M."/>
            <person name="Mascher T."/>
            <person name="Medema M.H."/>
            <person name="Devos D.P."/>
            <person name="Kaster A.-K."/>
            <person name="Ovreas L."/>
            <person name="Rohde M."/>
            <person name="Galperin M.Y."/>
            <person name="Jogler C."/>
        </authorList>
    </citation>
    <scope>NUCLEOTIDE SEQUENCE [LARGE SCALE GENOMIC DNA]</scope>
    <source>
        <strain evidence="11 12">Mal4</strain>
    </source>
</reference>
<dbReference type="GO" id="GO:0043772">
    <property type="term" value="F:acyl-phosphate glycerol-3-phosphate acyltransferase activity"/>
    <property type="evidence" value="ECO:0007669"/>
    <property type="project" value="UniProtKB-UniRule"/>
</dbReference>